<dbReference type="EC" id="3.2.1.51" evidence="2"/>
<dbReference type="EMBL" id="CP019937">
    <property type="protein sequence ID" value="ARO14589.1"/>
    <property type="molecule type" value="Genomic_DNA"/>
</dbReference>
<dbReference type="AlphaFoldDB" id="A0A1W6NZH7"/>
<sequence length="161" mass="17746">MGLLPVTSFRANLLGLLIDTVSKGGNLLMHVSPTARGRLDAKSTAALQVYADWMRYHRAAIYGARAADLPPLQDCRLTRKGSAVYVHVLVWPFRHLHLPSLGTKVWRARLMNYGSEIKILQPQPPNPNDTMLVPVDPNDLTFGLPVEKPPVAIPVIVLALI</sequence>
<proteinExistence type="predicted"/>
<name>A0A1W6NZH7_9RHOB</name>
<feature type="domain" description="Glycoside hydrolase family 29 N-terminal" evidence="1">
    <location>
        <begin position="12"/>
        <end position="56"/>
    </location>
</feature>
<dbReference type="Gene3D" id="3.20.20.80">
    <property type="entry name" value="Glycosidases"/>
    <property type="match status" value="1"/>
</dbReference>
<dbReference type="InterPro" id="IPR057739">
    <property type="entry name" value="Glyco_hydro_29_N"/>
</dbReference>
<dbReference type="SUPFAM" id="SSF51445">
    <property type="entry name" value="(Trans)glycosidases"/>
    <property type="match status" value="1"/>
</dbReference>
<dbReference type="GO" id="GO:0004560">
    <property type="term" value="F:alpha-L-fucosidase activity"/>
    <property type="evidence" value="ECO:0007669"/>
    <property type="project" value="UniProtKB-EC"/>
</dbReference>
<evidence type="ECO:0000259" key="1">
    <source>
        <dbReference type="Pfam" id="PF01120"/>
    </source>
</evidence>
<keyword evidence="2" id="KW-0326">Glycosidase</keyword>
<organism evidence="2 3">
    <name type="scientific">Ketogulonicigenium robustum</name>
    <dbReference type="NCBI Taxonomy" id="92947"/>
    <lineage>
        <taxon>Bacteria</taxon>
        <taxon>Pseudomonadati</taxon>
        <taxon>Pseudomonadota</taxon>
        <taxon>Alphaproteobacteria</taxon>
        <taxon>Rhodobacterales</taxon>
        <taxon>Roseobacteraceae</taxon>
        <taxon>Ketogulonicigenium</taxon>
    </lineage>
</organism>
<dbReference type="InterPro" id="IPR017853">
    <property type="entry name" value="GH"/>
</dbReference>
<keyword evidence="2" id="KW-0378">Hydrolase</keyword>
<dbReference type="Pfam" id="PF01120">
    <property type="entry name" value="Alpha_L_fucos"/>
    <property type="match status" value="1"/>
</dbReference>
<dbReference type="KEGG" id="kro:BVG79_01243"/>
<gene>
    <name evidence="2" type="primary">alfA</name>
    <name evidence="2" type="ORF">BVG79_01243</name>
</gene>
<evidence type="ECO:0000313" key="2">
    <source>
        <dbReference type="EMBL" id="ARO14589.1"/>
    </source>
</evidence>
<protein>
    <submittedName>
        <fullName evidence="2">Alpha-L-fucosidase</fullName>
        <ecNumber evidence="2">3.2.1.51</ecNumber>
    </submittedName>
</protein>
<dbReference type="GO" id="GO:0005975">
    <property type="term" value="P:carbohydrate metabolic process"/>
    <property type="evidence" value="ECO:0007669"/>
    <property type="project" value="InterPro"/>
</dbReference>
<keyword evidence="3" id="KW-1185">Reference proteome</keyword>
<dbReference type="Proteomes" id="UP000242447">
    <property type="component" value="Chromosome"/>
</dbReference>
<reference evidence="2 3" key="1">
    <citation type="submission" date="2017-02" db="EMBL/GenBank/DDBJ databases">
        <title>Ketogulonicigenium robustum SPU B003 Genome sequencing and assembly.</title>
        <authorList>
            <person name="Li Y."/>
            <person name="Liu L."/>
            <person name="Wang C."/>
            <person name="Zhang M."/>
            <person name="Zhang T."/>
            <person name="Zhang Y."/>
        </authorList>
    </citation>
    <scope>NUCLEOTIDE SEQUENCE [LARGE SCALE GENOMIC DNA]</scope>
    <source>
        <strain evidence="2 3">SPU_B003</strain>
    </source>
</reference>
<evidence type="ECO:0000313" key="3">
    <source>
        <dbReference type="Proteomes" id="UP000242447"/>
    </source>
</evidence>
<accession>A0A1W6NZH7</accession>
<dbReference type="STRING" id="92947.BVG79_01243"/>